<dbReference type="Proteomes" id="UP001190700">
    <property type="component" value="Unassembled WGS sequence"/>
</dbReference>
<comment type="caution">
    <text evidence="2">The sequence shown here is derived from an EMBL/GenBank/DDBJ whole genome shotgun (WGS) entry which is preliminary data.</text>
</comment>
<protein>
    <submittedName>
        <fullName evidence="2">Uncharacterized protein</fullName>
    </submittedName>
</protein>
<name>A0AAE0BGQ1_9CHLO</name>
<dbReference type="AlphaFoldDB" id="A0AAE0BGQ1"/>
<feature type="region of interest" description="Disordered" evidence="1">
    <location>
        <begin position="764"/>
        <end position="902"/>
    </location>
</feature>
<keyword evidence="3" id="KW-1185">Reference proteome</keyword>
<feature type="compositionally biased region" description="Polar residues" evidence="1">
    <location>
        <begin position="769"/>
        <end position="781"/>
    </location>
</feature>
<feature type="compositionally biased region" description="Polar residues" evidence="1">
    <location>
        <begin position="416"/>
        <end position="425"/>
    </location>
</feature>
<accession>A0AAE0BGQ1</accession>
<gene>
    <name evidence="2" type="ORF">CYMTET_53597</name>
</gene>
<evidence type="ECO:0000313" key="3">
    <source>
        <dbReference type="Proteomes" id="UP001190700"/>
    </source>
</evidence>
<feature type="region of interest" description="Disordered" evidence="1">
    <location>
        <begin position="400"/>
        <end position="425"/>
    </location>
</feature>
<feature type="region of interest" description="Disordered" evidence="1">
    <location>
        <begin position="652"/>
        <end position="673"/>
    </location>
</feature>
<feature type="compositionally biased region" description="Gly residues" evidence="1">
    <location>
        <begin position="855"/>
        <end position="864"/>
    </location>
</feature>
<feature type="region of interest" description="Disordered" evidence="1">
    <location>
        <begin position="598"/>
        <end position="634"/>
    </location>
</feature>
<evidence type="ECO:0000313" key="2">
    <source>
        <dbReference type="EMBL" id="KAK3236251.1"/>
    </source>
</evidence>
<feature type="region of interest" description="Disordered" evidence="1">
    <location>
        <begin position="1"/>
        <end position="153"/>
    </location>
</feature>
<reference evidence="2 3" key="1">
    <citation type="journal article" date="2015" name="Genome Biol. Evol.">
        <title>Comparative Genomics of a Bacterivorous Green Alga Reveals Evolutionary Causalities and Consequences of Phago-Mixotrophic Mode of Nutrition.</title>
        <authorList>
            <person name="Burns J.A."/>
            <person name="Paasch A."/>
            <person name="Narechania A."/>
            <person name="Kim E."/>
        </authorList>
    </citation>
    <scope>NUCLEOTIDE SEQUENCE [LARGE SCALE GENOMIC DNA]</scope>
    <source>
        <strain evidence="2 3">PLY_AMNH</strain>
    </source>
</reference>
<dbReference type="EMBL" id="LGRX02035110">
    <property type="protein sequence ID" value="KAK3236251.1"/>
    <property type="molecule type" value="Genomic_DNA"/>
</dbReference>
<proteinExistence type="predicted"/>
<feature type="compositionally biased region" description="Polar residues" evidence="1">
    <location>
        <begin position="615"/>
        <end position="627"/>
    </location>
</feature>
<sequence>MRRGPTGGEETCASHEEEREEERDMRVPREGGARKRGCDMREGPHERRAREEEAWHAEVPREGREEEHGKPGRSHRGERERRLASAEVPREESREEGCDDKRERSHRGERQKRSCDKRREAASHQEDVERYERGETGASDNEEEEDPKDKKEKKCPYSYLWEGGTIEGLLKLLKDSEGSALIVNDEFITLLTELGLNKQGKGGAAHDIGILLKLYNGQSLRKKNVKSSMSLDNLQCNILAFSQYVTAGAFASQDFQGNGFKERWIVHHGHKEFRSWTELLEAINKSKEDVTTPTMKEVLHEIRLGFKKRGKGVLIFFNADSNALYGEHWMEVELQLEALAREGDEGAYARLSKARAKLLRLVFAMFALRLGVESAFDKRAKYGPMPLLPPEILHRTRASIDEEDAESEGADAQGAFSQSTQGTDLASGSQSAEIWEAWQVPMHVPSETSLVDLEAAREVERFTRAQDTKVAEFHGKEGVQGKLFTDEEKAYRAVLLAPGTFMRNGDANHNSEFPTKLRSKAKVQKVFHDMVAQGLAKEVFLGKIVGEADSGPKSAKLMKLVFTDLDTEQGETFASALALLNISREEYERSCALPNPLARRTSDMSEASEHVPSLQRRQSVGQPSQPTGLLATLSEDDDEQAFQDVPITTRPRRTSLTQRRSSTHRRALGALPSASIPSALSGALRSPVKSPAPVALGDVPPAVTQATQGSSRVVSPSPYDFDHAGDDNGHTEYEMSEYESLILHEMHHQPTLSQLLAEPIDPQAFSREPQGNQLAQHSPSEAQDDVDSLDPPPVETNPSPNPGPKKSRRRSSECETLRHSASLFGLFDKEASTGGVVTRRMSTGGDTRAQPRRMSGGGSGGNTGKGENPSGTHKRNKRGRKNAAASGSGGSPGRGDSILEATRAAVARMSQKQTLQPISEAAAPL</sequence>
<organism evidence="2 3">
    <name type="scientific">Cymbomonas tetramitiformis</name>
    <dbReference type="NCBI Taxonomy" id="36881"/>
    <lineage>
        <taxon>Eukaryota</taxon>
        <taxon>Viridiplantae</taxon>
        <taxon>Chlorophyta</taxon>
        <taxon>Pyramimonadophyceae</taxon>
        <taxon>Pyramimonadales</taxon>
        <taxon>Pyramimonadaceae</taxon>
        <taxon>Cymbomonas</taxon>
    </lineage>
</organism>
<feature type="compositionally biased region" description="Basic and acidic residues" evidence="1">
    <location>
        <begin position="600"/>
        <end position="609"/>
    </location>
</feature>
<feature type="compositionally biased region" description="Basic and acidic residues" evidence="1">
    <location>
        <begin position="720"/>
        <end position="731"/>
    </location>
</feature>
<dbReference type="Pfam" id="PF13148">
    <property type="entry name" value="DUF3987"/>
    <property type="match status" value="1"/>
</dbReference>
<evidence type="ECO:0000256" key="1">
    <source>
        <dbReference type="SAM" id="MobiDB-lite"/>
    </source>
</evidence>
<feature type="compositionally biased region" description="Pro residues" evidence="1">
    <location>
        <begin position="790"/>
        <end position="803"/>
    </location>
</feature>
<feature type="compositionally biased region" description="Basic and acidic residues" evidence="1">
    <location>
        <begin position="12"/>
        <end position="135"/>
    </location>
</feature>
<dbReference type="InterPro" id="IPR025048">
    <property type="entry name" value="DUF3987"/>
</dbReference>
<feature type="region of interest" description="Disordered" evidence="1">
    <location>
        <begin position="695"/>
        <end position="731"/>
    </location>
</feature>
<feature type="compositionally biased region" description="Polar residues" evidence="1">
    <location>
        <begin position="704"/>
        <end position="714"/>
    </location>
</feature>
<feature type="compositionally biased region" description="Basic residues" evidence="1">
    <location>
        <begin position="872"/>
        <end position="881"/>
    </location>
</feature>